<evidence type="ECO:0000256" key="1">
    <source>
        <dbReference type="SAM" id="Phobius"/>
    </source>
</evidence>
<keyword evidence="1" id="KW-0812">Transmembrane</keyword>
<sequence length="211" mass="24624">MLIGGMYPPYVLPVEQNEATSAFDVDMNKDLMDRIEKTKKKLLDKTTKIQEIANSSYIDIIYYLFTVGIMCFFLYVILSDIYKTIQYYNYQNADSQRISYKKNDKTNVDNNDYTTEDDAIFTNSNEFIKSSLNKHNNTLDATFKDLVGFKTRNNLNPDVHTSITTNNISSKYDNYNYEQSKNKTSFWELLFKKPKYPTITNNSSGSFFELI</sequence>
<keyword evidence="1" id="KW-0472">Membrane</keyword>
<keyword evidence="1" id="KW-1133">Transmembrane helix</keyword>
<organismHost>
    <name type="scientific">Pyramimonas plurioculata</name>
    <dbReference type="NCBI Taxonomy" id="36893"/>
</organismHost>
<protein>
    <submittedName>
        <fullName evidence="2">Uncharacterized protein</fullName>
    </submittedName>
</protein>
<reference evidence="2" key="1">
    <citation type="submission" date="2020-06" db="EMBL/GenBank/DDBJ databases">
        <title>Lateral gene transfer of anion-conducting channel rhodopsins between green algae and giant viruses.</title>
        <authorList>
            <person name="Rozenberg A."/>
            <person name="Oppermann J."/>
            <person name="Wietek J."/>
            <person name="Fernandez Lahore R.G."/>
            <person name="Sandaa R.-A."/>
            <person name="Bratbak G."/>
            <person name="Hegemann P."/>
            <person name="Beja O."/>
        </authorList>
    </citation>
    <scope>NUCLEOTIDE SEQUENCE</scope>
    <source>
        <strain evidence="2">01B</strain>
    </source>
</reference>
<organism evidence="2">
    <name type="scientific">Pyramimonas orientalis virus</name>
    <name type="common">PoV01</name>
    <dbReference type="NCBI Taxonomy" id="455367"/>
    <lineage>
        <taxon>Viruses</taxon>
        <taxon>Varidnaviria</taxon>
        <taxon>Bamfordvirae</taxon>
        <taxon>Nucleocytoviricota</taxon>
        <taxon>Megaviricetes</taxon>
        <taxon>Imitervirales</taxon>
        <taxon>Allomimiviridae</taxon>
        <taxon>Heliosvirus</taxon>
        <taxon>Heliosvirus raunefjordenense</taxon>
    </lineage>
</organism>
<proteinExistence type="predicted"/>
<evidence type="ECO:0000313" key="2">
    <source>
        <dbReference type="EMBL" id="QOI90394.1"/>
    </source>
</evidence>
<feature type="transmembrane region" description="Helical" evidence="1">
    <location>
        <begin position="60"/>
        <end position="78"/>
    </location>
</feature>
<dbReference type="EMBL" id="MT663536">
    <property type="protein sequence ID" value="QOI90394.1"/>
    <property type="molecule type" value="Genomic_DNA"/>
</dbReference>
<name>A0A7M3UNV5_POV01</name>
<accession>A0A7M3UNV5</accession>
<gene>
    <name evidence="2" type="ORF">HWQ62_00257</name>
</gene>